<protein>
    <submittedName>
        <fullName evidence="2">Uncharacterized protein</fullName>
    </submittedName>
</protein>
<dbReference type="AlphaFoldDB" id="A0A1M4Y0V9"/>
<feature type="transmembrane region" description="Helical" evidence="1">
    <location>
        <begin position="62"/>
        <end position="82"/>
    </location>
</feature>
<feature type="transmembrane region" description="Helical" evidence="1">
    <location>
        <begin position="32"/>
        <end position="56"/>
    </location>
</feature>
<reference evidence="3" key="1">
    <citation type="submission" date="2016-11" db="EMBL/GenBank/DDBJ databases">
        <authorList>
            <person name="Varghese N."/>
            <person name="Submissions S."/>
        </authorList>
    </citation>
    <scope>NUCLEOTIDE SEQUENCE [LARGE SCALE GENOMIC DNA]</scope>
    <source>
        <strain evidence="3">DSM 16579</strain>
    </source>
</reference>
<evidence type="ECO:0000313" key="3">
    <source>
        <dbReference type="Proteomes" id="UP000184517"/>
    </source>
</evidence>
<keyword evidence="1" id="KW-0472">Membrane</keyword>
<evidence type="ECO:0000313" key="2">
    <source>
        <dbReference type="EMBL" id="SHE99467.1"/>
    </source>
</evidence>
<keyword evidence="3" id="KW-1185">Reference proteome</keyword>
<sequence length="92" mass="10950">MINDKNSQLDSLMLNEPTRQESMKVAPKKWKMMLLVWVSIYPLLNIFFPLLTPYISDFSLPIRLLIMTIVIVPIMSFILGSLQKRFFFWLRK</sequence>
<organism evidence="2 3">
    <name type="scientific">Marinomonas polaris DSM 16579</name>
    <dbReference type="NCBI Taxonomy" id="1122206"/>
    <lineage>
        <taxon>Bacteria</taxon>
        <taxon>Pseudomonadati</taxon>
        <taxon>Pseudomonadota</taxon>
        <taxon>Gammaproteobacteria</taxon>
        <taxon>Oceanospirillales</taxon>
        <taxon>Oceanospirillaceae</taxon>
        <taxon>Marinomonas</taxon>
    </lineage>
</organism>
<keyword evidence="1" id="KW-0812">Transmembrane</keyword>
<name>A0A1M4Y0V9_9GAMM</name>
<evidence type="ECO:0000256" key="1">
    <source>
        <dbReference type="SAM" id="Phobius"/>
    </source>
</evidence>
<dbReference type="RefSeq" id="WP_072838732.1">
    <property type="nucleotide sequence ID" value="NZ_FQVF01000005.1"/>
</dbReference>
<accession>A0A1M4Y0V9</accession>
<dbReference type="STRING" id="1122206.SAMN02745753_01096"/>
<dbReference type="EMBL" id="FQVF01000005">
    <property type="protein sequence ID" value="SHE99467.1"/>
    <property type="molecule type" value="Genomic_DNA"/>
</dbReference>
<gene>
    <name evidence="2" type="ORF">SAMN02745753_01096</name>
</gene>
<dbReference type="OrthoDB" id="6107557at2"/>
<dbReference type="Proteomes" id="UP000184517">
    <property type="component" value="Unassembled WGS sequence"/>
</dbReference>
<keyword evidence="1" id="KW-1133">Transmembrane helix</keyword>
<proteinExistence type="predicted"/>